<protein>
    <recommendedName>
        <fullName evidence="3">RNase H type-1 domain-containing protein</fullName>
    </recommendedName>
</protein>
<dbReference type="AlphaFoldDB" id="A0A7J9ACL1"/>
<proteinExistence type="predicted"/>
<dbReference type="EMBL" id="JABEZV010000009">
    <property type="protein sequence ID" value="MBA0721720.1"/>
    <property type="molecule type" value="Genomic_DNA"/>
</dbReference>
<gene>
    <name evidence="1" type="ORF">Golax_009234</name>
</gene>
<evidence type="ECO:0000313" key="2">
    <source>
        <dbReference type="Proteomes" id="UP000593574"/>
    </source>
</evidence>
<organism evidence="1 2">
    <name type="scientific">Gossypium laxum</name>
    <dbReference type="NCBI Taxonomy" id="34288"/>
    <lineage>
        <taxon>Eukaryota</taxon>
        <taxon>Viridiplantae</taxon>
        <taxon>Streptophyta</taxon>
        <taxon>Embryophyta</taxon>
        <taxon>Tracheophyta</taxon>
        <taxon>Spermatophyta</taxon>
        <taxon>Magnoliopsida</taxon>
        <taxon>eudicotyledons</taxon>
        <taxon>Gunneridae</taxon>
        <taxon>Pentapetalae</taxon>
        <taxon>rosids</taxon>
        <taxon>malvids</taxon>
        <taxon>Malvales</taxon>
        <taxon>Malvaceae</taxon>
        <taxon>Malvoideae</taxon>
        <taxon>Gossypium</taxon>
    </lineage>
</organism>
<comment type="caution">
    <text evidence="1">The sequence shown here is derived from an EMBL/GenBank/DDBJ whole genome shotgun (WGS) entry which is preliminary data.</text>
</comment>
<accession>A0A7J9ACL1</accession>
<dbReference type="Proteomes" id="UP000593574">
    <property type="component" value="Unassembled WGS sequence"/>
</dbReference>
<name>A0A7J9ACL1_9ROSI</name>
<keyword evidence="2" id="KW-1185">Reference proteome</keyword>
<sequence>MAWFLGTQQLVLEIDSLTDINLIEHVYREANGVADALSNGAKTRVLGYHLFKEPLEEAKSTLHVDSVGIIYTRISKQ</sequence>
<evidence type="ECO:0008006" key="3">
    <source>
        <dbReference type="Google" id="ProtNLM"/>
    </source>
</evidence>
<reference evidence="1 2" key="1">
    <citation type="journal article" date="2019" name="Genome Biol. Evol.">
        <title>Insights into the evolution of the New World diploid cottons (Gossypium, subgenus Houzingenia) based on genome sequencing.</title>
        <authorList>
            <person name="Grover C.E."/>
            <person name="Arick M.A. 2nd"/>
            <person name="Thrash A."/>
            <person name="Conover J.L."/>
            <person name="Sanders W.S."/>
            <person name="Peterson D.G."/>
            <person name="Frelichowski J.E."/>
            <person name="Scheffler J.A."/>
            <person name="Scheffler B.E."/>
            <person name="Wendel J.F."/>
        </authorList>
    </citation>
    <scope>NUCLEOTIDE SEQUENCE [LARGE SCALE GENOMIC DNA]</scope>
    <source>
        <strain evidence="1">4</strain>
        <tissue evidence="1">Leaf</tissue>
    </source>
</reference>
<evidence type="ECO:0000313" key="1">
    <source>
        <dbReference type="EMBL" id="MBA0721720.1"/>
    </source>
</evidence>